<proteinExistence type="predicted"/>
<dbReference type="SUPFAM" id="SSF51735">
    <property type="entry name" value="NAD(P)-binding Rossmann-fold domains"/>
    <property type="match status" value="1"/>
</dbReference>
<evidence type="ECO:0000259" key="5">
    <source>
        <dbReference type="Pfam" id="PF05368"/>
    </source>
</evidence>
<name>A0A1Z1M4W9_OSMFI</name>
<dbReference type="PANTHER" id="PTHR47128">
    <property type="match status" value="1"/>
</dbReference>
<dbReference type="InterPro" id="IPR008030">
    <property type="entry name" value="NmrA-like"/>
</dbReference>
<gene>
    <name evidence="6" type="primary">ycf39</name>
</gene>
<keyword evidence="6" id="KW-0150">Chloroplast</keyword>
<keyword evidence="4" id="KW-0604">Photosystem II</keyword>
<dbReference type="RefSeq" id="YP_009392252.1">
    <property type="nucleotide sequence ID" value="NC_035262.1"/>
</dbReference>
<reference evidence="6" key="1">
    <citation type="journal article" date="2017" name="J. Phycol.">
        <title>Analysis of chloroplast genomes and a supermatrix inform reclassification of the Rhodomelaceae (Rhodophyta).</title>
        <authorList>
            <person name="Diaz-Tapia P."/>
            <person name="Maggs C.A."/>
            <person name="West J.A."/>
            <person name="Verbruggen H."/>
        </authorList>
    </citation>
    <scope>NUCLEOTIDE SEQUENCE</scope>
    <source>
        <strain evidence="6">JW2841</strain>
    </source>
</reference>
<comment type="subcellular location">
    <subcellularLocation>
        <location evidence="1">Plastid</location>
    </subcellularLocation>
</comment>
<dbReference type="InterPro" id="IPR044256">
    <property type="entry name" value="HCF244-like"/>
</dbReference>
<evidence type="ECO:0000256" key="1">
    <source>
        <dbReference type="ARBA" id="ARBA00004474"/>
    </source>
</evidence>
<dbReference type="GO" id="GO:0015979">
    <property type="term" value="P:photosynthesis"/>
    <property type="evidence" value="ECO:0007669"/>
    <property type="project" value="UniProtKB-KW"/>
</dbReference>
<dbReference type="EMBL" id="MF101415">
    <property type="protein sequence ID" value="ARW60814.1"/>
    <property type="molecule type" value="Genomic_DNA"/>
</dbReference>
<accession>A0A1Z1M4W9</accession>
<protein>
    <recommendedName>
        <fullName evidence="5">NmrA-like domain-containing protein</fullName>
    </recommendedName>
</protein>
<dbReference type="AlphaFoldDB" id="A0A1Z1M4W9"/>
<dbReference type="GO" id="GO:0009523">
    <property type="term" value="C:photosystem II"/>
    <property type="evidence" value="ECO:0007669"/>
    <property type="project" value="UniProtKB-KW"/>
</dbReference>
<dbReference type="PANTHER" id="PTHR47128:SF2">
    <property type="entry name" value="PROTEIN HIGH CHLOROPHYLL FLUORESCENCE PHENOTYPE 244, CHLOROPLASTIC"/>
    <property type="match status" value="1"/>
</dbReference>
<sequence>MSLLVIGSTGTLGRQVVRKALNEGFQVKCIVRNFRRAAFLKEWGAQLIYGDLTVTETIPLALYNITAIIDCSATRPNDLYNVKLIDLKSKYILIDSARKAKIKRYIFFSILNGYNYKNIPIINLKLLVEKRLKESKINYTIFNLAGFFQGLIPQYAVPILDQSSIWITKESSSLSYINTQDLAKITIKTLSIVQFNNKTLPAVGNKSWTSLQVIQLCEKISGRRSKIKRVPIYFLKLITSLTKFFQWSWNISERLSFIYMLSEGYNINVSMSMQEILYILKMNVDDLESLEIYLQEYFERIMKKLKELNYESLKGNLSIDNTDF</sequence>
<dbReference type="InterPro" id="IPR036291">
    <property type="entry name" value="NAD(P)-bd_dom_sf"/>
</dbReference>
<keyword evidence="2" id="KW-0602">Photosynthesis</keyword>
<feature type="domain" description="NmrA-like" evidence="5">
    <location>
        <begin position="3"/>
        <end position="244"/>
    </location>
</feature>
<dbReference type="Pfam" id="PF05368">
    <property type="entry name" value="NmrA"/>
    <property type="match status" value="1"/>
</dbReference>
<dbReference type="CDD" id="cd05243">
    <property type="entry name" value="SDR_a5"/>
    <property type="match status" value="1"/>
</dbReference>
<dbReference type="GO" id="GO:0009536">
    <property type="term" value="C:plastid"/>
    <property type="evidence" value="ECO:0007669"/>
    <property type="project" value="UniProtKB-SubCell"/>
</dbReference>
<geneLocation type="chloroplast" evidence="6"/>
<keyword evidence="3 6" id="KW-0934">Plastid</keyword>
<evidence type="ECO:0000256" key="4">
    <source>
        <dbReference type="ARBA" id="ARBA00023276"/>
    </source>
</evidence>
<dbReference type="GeneID" id="33353758"/>
<evidence type="ECO:0000256" key="2">
    <source>
        <dbReference type="ARBA" id="ARBA00022531"/>
    </source>
</evidence>
<evidence type="ECO:0000313" key="6">
    <source>
        <dbReference type="EMBL" id="ARW60814.1"/>
    </source>
</evidence>
<evidence type="ECO:0000256" key="3">
    <source>
        <dbReference type="ARBA" id="ARBA00022640"/>
    </source>
</evidence>
<organism evidence="6">
    <name type="scientific">Osmundaria fimbriata</name>
    <name type="common">Red alga</name>
    <name type="synonym">Delesseria fimbriata</name>
    <dbReference type="NCBI Taxonomy" id="228265"/>
    <lineage>
        <taxon>Eukaryota</taxon>
        <taxon>Rhodophyta</taxon>
        <taxon>Florideophyceae</taxon>
        <taxon>Rhodymeniophycidae</taxon>
        <taxon>Ceramiales</taxon>
        <taxon>Rhodomelaceae</taxon>
        <taxon>Amansieae</taxon>
        <taxon>Osmundaria</taxon>
    </lineage>
</organism>
<dbReference type="Gene3D" id="3.40.50.720">
    <property type="entry name" value="NAD(P)-binding Rossmann-like Domain"/>
    <property type="match status" value="1"/>
</dbReference>